<dbReference type="InterPro" id="IPR045974">
    <property type="entry name" value="DUF5930"/>
</dbReference>
<accession>A0A7Z0I100</accession>
<dbReference type="PANTHER" id="PTHR21666">
    <property type="entry name" value="PEPTIDASE-RELATED"/>
    <property type="match status" value="1"/>
</dbReference>
<feature type="domain" description="M23ase beta-sheet core" evidence="4">
    <location>
        <begin position="342"/>
        <end position="437"/>
    </location>
</feature>
<comment type="caution">
    <text evidence="6">The sequence shown here is derived from an EMBL/GenBank/DDBJ whole genome shotgun (WGS) entry which is preliminary data.</text>
</comment>
<protein>
    <submittedName>
        <fullName evidence="6">Peptidoglycan DD-metalloendopeptidase family protein</fullName>
    </submittedName>
</protein>
<dbReference type="Proteomes" id="UP000529417">
    <property type="component" value="Unassembled WGS sequence"/>
</dbReference>
<dbReference type="InterPro" id="IPR050570">
    <property type="entry name" value="Cell_wall_metabolism_enzyme"/>
</dbReference>
<dbReference type="InterPro" id="IPR011055">
    <property type="entry name" value="Dup_hybrid_motif"/>
</dbReference>
<keyword evidence="3" id="KW-0472">Membrane</keyword>
<dbReference type="Pfam" id="PF01551">
    <property type="entry name" value="Peptidase_M23"/>
    <property type="match status" value="1"/>
</dbReference>
<feature type="coiled-coil region" evidence="2">
    <location>
        <begin position="135"/>
        <end position="162"/>
    </location>
</feature>
<dbReference type="FunFam" id="2.70.70.10:FF:000006">
    <property type="entry name" value="M23 family peptidase"/>
    <property type="match status" value="1"/>
</dbReference>
<keyword evidence="3" id="KW-1133">Transmembrane helix</keyword>
<evidence type="ECO:0000313" key="6">
    <source>
        <dbReference type="EMBL" id="NYS25929.1"/>
    </source>
</evidence>
<dbReference type="SUPFAM" id="SSF51261">
    <property type="entry name" value="Duplicated hybrid motif"/>
    <property type="match status" value="1"/>
</dbReference>
<keyword evidence="2" id="KW-0175">Coiled coil</keyword>
<dbReference type="PANTHER" id="PTHR21666:SF289">
    <property type="entry name" value="L-ALA--D-GLU ENDOPEPTIDASE"/>
    <property type="match status" value="1"/>
</dbReference>
<evidence type="ECO:0000256" key="1">
    <source>
        <dbReference type="ARBA" id="ARBA00022729"/>
    </source>
</evidence>
<feature type="transmembrane region" description="Helical" evidence="3">
    <location>
        <begin position="41"/>
        <end position="63"/>
    </location>
</feature>
<dbReference type="EMBL" id="JACBXS010000028">
    <property type="protein sequence ID" value="NYS25929.1"/>
    <property type="molecule type" value="Genomic_DNA"/>
</dbReference>
<evidence type="ECO:0000259" key="5">
    <source>
        <dbReference type="Pfam" id="PF19353"/>
    </source>
</evidence>
<proteinExistence type="predicted"/>
<evidence type="ECO:0000313" key="7">
    <source>
        <dbReference type="Proteomes" id="UP000529417"/>
    </source>
</evidence>
<dbReference type="GO" id="GO:0004222">
    <property type="term" value="F:metalloendopeptidase activity"/>
    <property type="evidence" value="ECO:0007669"/>
    <property type="project" value="TreeGrafter"/>
</dbReference>
<keyword evidence="3" id="KW-0812">Transmembrane</keyword>
<evidence type="ECO:0000256" key="3">
    <source>
        <dbReference type="SAM" id="Phobius"/>
    </source>
</evidence>
<keyword evidence="7" id="KW-1185">Reference proteome</keyword>
<dbReference type="CDD" id="cd12797">
    <property type="entry name" value="M23_peptidase"/>
    <property type="match status" value="1"/>
</dbReference>
<evidence type="ECO:0000259" key="4">
    <source>
        <dbReference type="Pfam" id="PF01551"/>
    </source>
</evidence>
<name>A0A7Z0I100_9RHOB</name>
<dbReference type="Gene3D" id="2.70.70.10">
    <property type="entry name" value="Glucose Permease (Domain IIA)"/>
    <property type="match status" value="1"/>
</dbReference>
<dbReference type="Pfam" id="PF19353">
    <property type="entry name" value="DUF5930"/>
    <property type="match status" value="1"/>
</dbReference>
<organism evidence="6 7">
    <name type="scientific">Rhabdonatronobacter sediminivivens</name>
    <dbReference type="NCBI Taxonomy" id="2743469"/>
    <lineage>
        <taxon>Bacteria</taxon>
        <taxon>Pseudomonadati</taxon>
        <taxon>Pseudomonadota</taxon>
        <taxon>Alphaproteobacteria</taxon>
        <taxon>Rhodobacterales</taxon>
        <taxon>Paracoccaceae</taxon>
        <taxon>Rhabdonatronobacter</taxon>
    </lineage>
</organism>
<keyword evidence="1" id="KW-0732">Signal</keyword>
<dbReference type="AlphaFoldDB" id="A0A7Z0I100"/>
<sequence>MLQTLSDRLNGRLEPILPEKRLFLRADDKTRFVRLRPLTQATMIGGTVAFVAWSMIATAILLMSSIGSGNLRDQVAREQANYEARLDAMAQQRDARAAEADAAHDRFSQAMQRVSEMQSSLLASEERRMELEAGIETVQRTLRRALRDRDEAREQLAALTQVQAEENGGSRTALDLARDADDMVGFLLTALENTALERDASDHMADQYRQQAEHMAMETRLMAERNNRIFEQLEEAVELSMVPLERVFRNAGVSTQQILSAVRSGASADAPALRPISVSTSGSLDPDSDEARANSVLAGLDKLNRYRIGVGRLPVSRPVVSGNVRQTSGFGPRRHPLTGRNRMHNGLDWAGPRGTPIHATADGVVTQAGRQGGYGNLVIIRHDFGIETYYAHLNSVNVRAGQRVSRGDRIGGMGTTGQSTGVHLHYEVRVGGTPVNPITYIRAGQHVF</sequence>
<reference evidence="6 7" key="1">
    <citation type="journal article" date="2000" name="Arch. Microbiol.">
        <title>Rhodobaca bogoriensis gen. nov. and sp. nov., an alkaliphilic purple nonsulfur bacterium from African Rift Valley soda lakes.</title>
        <authorList>
            <person name="Milford A.D."/>
            <person name="Achenbach L.A."/>
            <person name="Jung D.O."/>
            <person name="Madigan M.T."/>
        </authorList>
    </citation>
    <scope>NUCLEOTIDE SEQUENCE [LARGE SCALE GENOMIC DNA]</scope>
    <source>
        <strain evidence="6 7">2376</strain>
    </source>
</reference>
<evidence type="ECO:0000256" key="2">
    <source>
        <dbReference type="SAM" id="Coils"/>
    </source>
</evidence>
<feature type="domain" description="DUF5930" evidence="5">
    <location>
        <begin position="1"/>
        <end position="321"/>
    </location>
</feature>
<dbReference type="InterPro" id="IPR016047">
    <property type="entry name" value="M23ase_b-sheet_dom"/>
</dbReference>
<gene>
    <name evidence="6" type="ORF">HUK65_13110</name>
</gene>